<dbReference type="GO" id="GO:0000976">
    <property type="term" value="F:transcription cis-regulatory region binding"/>
    <property type="evidence" value="ECO:0007669"/>
    <property type="project" value="TreeGrafter"/>
</dbReference>
<organism evidence="4 5">
    <name type="scientific">Auraticoccus cholistanensis</name>
    <dbReference type="NCBI Taxonomy" id="2656650"/>
    <lineage>
        <taxon>Bacteria</taxon>
        <taxon>Bacillati</taxon>
        <taxon>Actinomycetota</taxon>
        <taxon>Actinomycetes</taxon>
        <taxon>Propionibacteriales</taxon>
        <taxon>Propionibacteriaceae</taxon>
        <taxon>Auraticoccus</taxon>
    </lineage>
</organism>
<dbReference type="Gene3D" id="1.10.357.10">
    <property type="entry name" value="Tetracycline Repressor, domain 2"/>
    <property type="match status" value="1"/>
</dbReference>
<dbReference type="RefSeq" id="WP_331714495.1">
    <property type="nucleotide sequence ID" value="NZ_WPCU01000005.1"/>
</dbReference>
<dbReference type="InterPro" id="IPR009057">
    <property type="entry name" value="Homeodomain-like_sf"/>
</dbReference>
<dbReference type="Proteomes" id="UP000435304">
    <property type="component" value="Unassembled WGS sequence"/>
</dbReference>
<name>A0A6A9UW81_9ACTN</name>
<evidence type="ECO:0000259" key="3">
    <source>
        <dbReference type="PROSITE" id="PS50977"/>
    </source>
</evidence>
<evidence type="ECO:0000256" key="1">
    <source>
        <dbReference type="ARBA" id="ARBA00023125"/>
    </source>
</evidence>
<dbReference type="EMBL" id="WPCU01000005">
    <property type="protein sequence ID" value="MVA75834.1"/>
    <property type="molecule type" value="Genomic_DNA"/>
</dbReference>
<reference evidence="4 5" key="1">
    <citation type="submission" date="2019-12" db="EMBL/GenBank/DDBJ databases">
        <title>Auraticoccus cholistani sp. nov., an actinomycete isolated from soil of Cholistan desert.</title>
        <authorList>
            <person name="Cheema M.T."/>
        </authorList>
    </citation>
    <scope>NUCLEOTIDE SEQUENCE [LARGE SCALE GENOMIC DNA]</scope>
    <source>
        <strain evidence="4 5">F435</strain>
    </source>
</reference>
<comment type="caution">
    <text evidence="4">The sequence shown here is derived from an EMBL/GenBank/DDBJ whole genome shotgun (WGS) entry which is preliminary data.</text>
</comment>
<dbReference type="GO" id="GO:0003700">
    <property type="term" value="F:DNA-binding transcription factor activity"/>
    <property type="evidence" value="ECO:0007669"/>
    <property type="project" value="TreeGrafter"/>
</dbReference>
<accession>A0A6A9UW81</accession>
<dbReference type="SUPFAM" id="SSF46689">
    <property type="entry name" value="Homeodomain-like"/>
    <property type="match status" value="1"/>
</dbReference>
<sequence>MTTSPRDALLERAVAWFASNGVGETSLRSLAAGIGTSHRMLIYHFGSKEGLLAAVVEDVWRQQQTVLDDLLADAADPLAAAWSFWDQLADANDVFAPLFFELSASAMQGHAWAASLRTWMSVWNDTLARLFRGLGHPPQRADVLGRTALAVTRGTLFELALTGDRAAADETVRAFLESTRRPG</sequence>
<dbReference type="InterPro" id="IPR001647">
    <property type="entry name" value="HTH_TetR"/>
</dbReference>
<feature type="DNA-binding region" description="H-T-H motif" evidence="2">
    <location>
        <begin position="26"/>
        <end position="45"/>
    </location>
</feature>
<keyword evidence="5" id="KW-1185">Reference proteome</keyword>
<gene>
    <name evidence="4" type="ORF">GC722_07330</name>
</gene>
<evidence type="ECO:0000256" key="2">
    <source>
        <dbReference type="PROSITE-ProRule" id="PRU00335"/>
    </source>
</evidence>
<dbReference type="InterPro" id="IPR050109">
    <property type="entry name" value="HTH-type_TetR-like_transc_reg"/>
</dbReference>
<dbReference type="PANTHER" id="PTHR30055">
    <property type="entry name" value="HTH-TYPE TRANSCRIPTIONAL REGULATOR RUTR"/>
    <property type="match status" value="1"/>
</dbReference>
<dbReference type="Pfam" id="PF00440">
    <property type="entry name" value="TetR_N"/>
    <property type="match status" value="1"/>
</dbReference>
<proteinExistence type="predicted"/>
<feature type="domain" description="HTH tetR-type" evidence="3">
    <location>
        <begin position="3"/>
        <end position="63"/>
    </location>
</feature>
<protein>
    <submittedName>
        <fullName evidence="4">TetR family transcriptional regulator</fullName>
    </submittedName>
</protein>
<evidence type="ECO:0000313" key="4">
    <source>
        <dbReference type="EMBL" id="MVA75834.1"/>
    </source>
</evidence>
<keyword evidence="1 2" id="KW-0238">DNA-binding</keyword>
<dbReference type="PANTHER" id="PTHR30055:SF219">
    <property type="entry name" value="TRANSCRIPTIONAL REGULATORY PROTEIN"/>
    <property type="match status" value="1"/>
</dbReference>
<evidence type="ECO:0000313" key="5">
    <source>
        <dbReference type="Proteomes" id="UP000435304"/>
    </source>
</evidence>
<dbReference type="AlphaFoldDB" id="A0A6A9UW81"/>
<dbReference type="PROSITE" id="PS50977">
    <property type="entry name" value="HTH_TETR_2"/>
    <property type="match status" value="1"/>
</dbReference>